<sequence length="72" mass="7896">MENNGDDDKYLSLSEDWSELVDGYGAKERSIAGLKLLGKGIFNVGKFTLTEALPKMAEQTAKMAEEAAKNKK</sequence>
<evidence type="ECO:0000313" key="2">
    <source>
        <dbReference type="Proteomes" id="UP000494249"/>
    </source>
</evidence>
<dbReference type="Proteomes" id="UP000494249">
    <property type="component" value="Unassembled WGS sequence"/>
</dbReference>
<name>A0A6J5CPG0_9BURK</name>
<organism evidence="1 2">
    <name type="scientific">Paraburkholderia phenoliruptrix</name>
    <dbReference type="NCBI Taxonomy" id="252970"/>
    <lineage>
        <taxon>Bacteria</taxon>
        <taxon>Pseudomonadati</taxon>
        <taxon>Pseudomonadota</taxon>
        <taxon>Betaproteobacteria</taxon>
        <taxon>Burkholderiales</taxon>
        <taxon>Burkholderiaceae</taxon>
        <taxon>Paraburkholderia</taxon>
    </lineage>
</organism>
<reference evidence="1 2" key="1">
    <citation type="submission" date="2020-04" db="EMBL/GenBank/DDBJ databases">
        <authorList>
            <person name="De Canck E."/>
        </authorList>
    </citation>
    <scope>NUCLEOTIDE SEQUENCE [LARGE SCALE GENOMIC DNA]</scope>
    <source>
        <strain evidence="1 2">LMG 22037</strain>
    </source>
</reference>
<dbReference type="RefSeq" id="WP_035486296.1">
    <property type="nucleotide sequence ID" value="NZ_CADFGL010000057.1"/>
</dbReference>
<dbReference type="EMBL" id="CADIKB010000061">
    <property type="protein sequence ID" value="CAB3739442.1"/>
    <property type="molecule type" value="Genomic_DNA"/>
</dbReference>
<gene>
    <name evidence="1" type="ORF">LMG22037_06286</name>
</gene>
<dbReference type="AlphaFoldDB" id="A0A6J5CPG0"/>
<proteinExistence type="predicted"/>
<evidence type="ECO:0000313" key="1">
    <source>
        <dbReference type="EMBL" id="CAB3739442.1"/>
    </source>
</evidence>
<accession>A0A6J5CPG0</accession>
<protein>
    <submittedName>
        <fullName evidence="1">Uncharacterized protein</fullName>
    </submittedName>
</protein>